<dbReference type="Proteomes" id="UP000295807">
    <property type="component" value="Unassembled WGS sequence"/>
</dbReference>
<proteinExistence type="predicted"/>
<accession>A0A4R3KR98</accession>
<comment type="caution">
    <text evidence="2">The sequence shown here is derived from an EMBL/GenBank/DDBJ whole genome shotgun (WGS) entry which is preliminary data.</text>
</comment>
<dbReference type="CDD" id="cd05269">
    <property type="entry name" value="TMR_SDR_a"/>
    <property type="match status" value="1"/>
</dbReference>
<evidence type="ECO:0000313" key="2">
    <source>
        <dbReference type="EMBL" id="TCS86795.1"/>
    </source>
</evidence>
<dbReference type="PANTHER" id="PTHR47129">
    <property type="entry name" value="QUINONE OXIDOREDUCTASE 2"/>
    <property type="match status" value="1"/>
</dbReference>
<dbReference type="PANTHER" id="PTHR47129:SF1">
    <property type="entry name" value="NMRA-LIKE DOMAIN-CONTAINING PROTEIN"/>
    <property type="match status" value="1"/>
</dbReference>
<keyword evidence="3" id="KW-1185">Reference proteome</keyword>
<dbReference type="EMBL" id="SMAD01000006">
    <property type="protein sequence ID" value="TCS86795.1"/>
    <property type="molecule type" value="Genomic_DNA"/>
</dbReference>
<feature type="domain" description="NmrA-like" evidence="1">
    <location>
        <begin position="2"/>
        <end position="244"/>
    </location>
</feature>
<dbReference type="OrthoDB" id="9780595at2"/>
<evidence type="ECO:0000313" key="3">
    <source>
        <dbReference type="Proteomes" id="UP000295807"/>
    </source>
</evidence>
<dbReference type="InterPro" id="IPR036291">
    <property type="entry name" value="NAD(P)-bd_dom_sf"/>
</dbReference>
<dbReference type="Gene3D" id="3.90.25.10">
    <property type="entry name" value="UDP-galactose 4-epimerase, domain 1"/>
    <property type="match status" value="1"/>
</dbReference>
<evidence type="ECO:0000259" key="1">
    <source>
        <dbReference type="Pfam" id="PF05368"/>
    </source>
</evidence>
<dbReference type="Gene3D" id="3.40.50.720">
    <property type="entry name" value="NAD(P)-binding Rossmann-like Domain"/>
    <property type="match status" value="1"/>
</dbReference>
<name>A0A4R3KR98_9SPHI</name>
<reference evidence="2 3" key="1">
    <citation type="submission" date="2019-03" db="EMBL/GenBank/DDBJ databases">
        <title>Genomic Encyclopedia of Type Strains, Phase IV (KMG-IV): sequencing the most valuable type-strain genomes for metagenomic binning, comparative biology and taxonomic classification.</title>
        <authorList>
            <person name="Goeker M."/>
        </authorList>
    </citation>
    <scope>NUCLEOTIDE SEQUENCE [LARGE SCALE GENOMIC DNA]</scope>
    <source>
        <strain evidence="2 3">DSM 21100</strain>
    </source>
</reference>
<dbReference type="InterPro" id="IPR052718">
    <property type="entry name" value="NmrA-type_oxidoreductase"/>
</dbReference>
<dbReference type="RefSeq" id="WP_132129359.1">
    <property type="nucleotide sequence ID" value="NZ_CP042432.1"/>
</dbReference>
<organism evidence="2 3">
    <name type="scientific">Anseongella ginsenosidimutans</name>
    <dbReference type="NCBI Taxonomy" id="496056"/>
    <lineage>
        <taxon>Bacteria</taxon>
        <taxon>Pseudomonadati</taxon>
        <taxon>Bacteroidota</taxon>
        <taxon>Sphingobacteriia</taxon>
        <taxon>Sphingobacteriales</taxon>
        <taxon>Sphingobacteriaceae</taxon>
        <taxon>Anseongella</taxon>
    </lineage>
</organism>
<protein>
    <submittedName>
        <fullName evidence="2">NAD(P)H dehydrogenase (Quinone)</fullName>
    </submittedName>
</protein>
<dbReference type="SUPFAM" id="SSF51735">
    <property type="entry name" value="NAD(P)-binding Rossmann-fold domains"/>
    <property type="match status" value="1"/>
</dbReference>
<sequence>MILVTGATGRLGSATIEHLLKHVSPESIVAFARDERKAKHWKETGVKVRFGAYDDTESLVRAMRDVEKILLVSAPDPNGRLQRHRNVLNAAKKAGVKHIAFTGMATNDIRTSVIKPFMEDLFNFEDELRESGMIYTILRNTLYTDGIALFAGENVFRTGIFLPAGHGRVAFALRREMGEAAANVLLQTGHENKTYIFTGSRLYSYEDVARVLSELSGKDITYTAADPGTFSDTLKGLGIPEIVVFVVNGFSADVSNGQYESVSRDLEIVLAREPASLKDGLKEVYNF</sequence>
<dbReference type="InterPro" id="IPR008030">
    <property type="entry name" value="NmrA-like"/>
</dbReference>
<dbReference type="Pfam" id="PF05368">
    <property type="entry name" value="NmrA"/>
    <property type="match status" value="1"/>
</dbReference>
<dbReference type="AlphaFoldDB" id="A0A4R3KR98"/>
<gene>
    <name evidence="2" type="ORF">EDD80_106105</name>
</gene>